<dbReference type="OMA" id="KLHRVGP"/>
<keyword evidence="2" id="KW-1133">Transmembrane helix</keyword>
<dbReference type="Proteomes" id="UP000009131">
    <property type="component" value="Unassembled WGS sequence"/>
</dbReference>
<dbReference type="EMBL" id="BABT02000146">
    <property type="protein sequence ID" value="GAA97905.1"/>
    <property type="molecule type" value="Genomic_DNA"/>
</dbReference>
<feature type="transmembrane region" description="Helical" evidence="2">
    <location>
        <begin position="63"/>
        <end position="82"/>
    </location>
</feature>
<evidence type="ECO:0000313" key="3">
    <source>
        <dbReference type="EMBL" id="GAA97905.1"/>
    </source>
</evidence>
<keyword evidence="2" id="KW-0812">Transmembrane</keyword>
<dbReference type="Gene3D" id="3.40.50.1110">
    <property type="entry name" value="SGNH hydrolase"/>
    <property type="match status" value="1"/>
</dbReference>
<dbReference type="InterPro" id="IPR036514">
    <property type="entry name" value="SGNH_hydro_sf"/>
</dbReference>
<protein>
    <submittedName>
        <fullName evidence="3">Uncharacterized protein</fullName>
    </submittedName>
</protein>
<keyword evidence="2" id="KW-0472">Membrane</keyword>
<gene>
    <name evidence="3" type="primary">Mo04585</name>
    <name evidence="3" type="ORF">E5Q_04585</name>
</gene>
<evidence type="ECO:0000256" key="2">
    <source>
        <dbReference type="SAM" id="Phobius"/>
    </source>
</evidence>
<keyword evidence="4" id="KW-1185">Reference proteome</keyword>
<proteinExistence type="predicted"/>
<dbReference type="RefSeq" id="XP_014566326.1">
    <property type="nucleotide sequence ID" value="XM_014710840.1"/>
</dbReference>
<dbReference type="HOGENOM" id="CLU_047150_0_0_1"/>
<evidence type="ECO:0000256" key="1">
    <source>
        <dbReference type="SAM" id="MobiDB-lite"/>
    </source>
</evidence>
<dbReference type="eggNOG" id="ENOG502S04P">
    <property type="taxonomic scope" value="Eukaryota"/>
</dbReference>
<dbReference type="SUPFAM" id="SSF52266">
    <property type="entry name" value="SGNH hydrolase"/>
    <property type="match status" value="1"/>
</dbReference>
<name>G7E4Z5_MIXOS</name>
<dbReference type="InParanoid" id="G7E4Z5"/>
<dbReference type="OrthoDB" id="2588793at2759"/>
<reference evidence="3 4" key="1">
    <citation type="journal article" date="2011" name="J. Gen. Appl. Microbiol.">
        <title>Draft genome sequencing of the enigmatic basidiomycete Mixia osmundae.</title>
        <authorList>
            <person name="Nishida H."/>
            <person name="Nagatsuka Y."/>
            <person name="Sugiyama J."/>
        </authorList>
    </citation>
    <scope>NUCLEOTIDE SEQUENCE [LARGE SCALE GENOMIC DNA]</scope>
    <source>
        <strain evidence="4">CBS 9802 / IAM 14324 / JCM 22182 / KY 12970</strain>
    </source>
</reference>
<reference evidence="3 4" key="2">
    <citation type="journal article" date="2012" name="Open Biol.">
        <title>Characteristics of nucleosomes and linker DNA regions on the genome of the basidiomycete Mixia osmundae revealed by mono- and dinucleosome mapping.</title>
        <authorList>
            <person name="Nishida H."/>
            <person name="Kondo S."/>
            <person name="Matsumoto T."/>
            <person name="Suzuki Y."/>
            <person name="Yoshikawa H."/>
            <person name="Taylor T.D."/>
            <person name="Sugiyama J."/>
        </authorList>
    </citation>
    <scope>NUCLEOTIDE SEQUENCE [LARGE SCALE GENOMIC DNA]</scope>
    <source>
        <strain evidence="4">CBS 9802 / IAM 14324 / JCM 22182 / KY 12970</strain>
    </source>
</reference>
<evidence type="ECO:0000313" key="4">
    <source>
        <dbReference type="Proteomes" id="UP000009131"/>
    </source>
</evidence>
<organism evidence="3 4">
    <name type="scientific">Mixia osmundae (strain CBS 9802 / IAM 14324 / JCM 22182 / KY 12970)</name>
    <dbReference type="NCBI Taxonomy" id="764103"/>
    <lineage>
        <taxon>Eukaryota</taxon>
        <taxon>Fungi</taxon>
        <taxon>Dikarya</taxon>
        <taxon>Basidiomycota</taxon>
        <taxon>Pucciniomycotina</taxon>
        <taxon>Mixiomycetes</taxon>
        <taxon>Mixiales</taxon>
        <taxon>Mixiaceae</taxon>
        <taxon>Mixia</taxon>
    </lineage>
</organism>
<feature type="region of interest" description="Disordered" evidence="1">
    <location>
        <begin position="1"/>
        <end position="32"/>
    </location>
</feature>
<sequence length="496" mass="57655">MAGDRDLEKAASRPANLSQESISSSHSLPDDEEATLMHDRALASDDTQSQSWLRSLGPKCRKLPVVLAVMVCTIASVTLWTARPPHGWYQPGSYEAEHRALIAGLFRDRPVTCANPYDESGYLNYDELDPLQARWEPFLPDCPPPPDYLELLRLACPTDKTGTRDSEVFKTDQLRFRHYNLSGEPERRFRDMTVQQIEQTRESQEAFAKLSWLQNKTILILGDSVDRNALEQLAIMTDHTFTRTSYQQWNNETNPDGWDERGLPHRIHYQRLNLWIISHFFYGADDTDVFEVQGDWHRPGKFEDRFDRLFKPFIEDMLTSKRSPDFVSFHSATWDMARQGRIDKSTNKSTELPLTTEQRAWHRRRYTEMVTHVLDAWPETPMRIRGVHRVGEQHAQATGDFDWQTNNRINFTNFFTDVRVHQLAGIMEAVARSVEVPYYDLAHVWEGHQDRADGVHPKLYCGGAAINQPLFHHIWLSTLSEDDDEFEPRHAPHIWR</sequence>
<comment type="caution">
    <text evidence="3">The sequence shown here is derived from an EMBL/GenBank/DDBJ whole genome shotgun (WGS) entry which is preliminary data.</text>
</comment>
<feature type="compositionally biased region" description="Low complexity" evidence="1">
    <location>
        <begin position="18"/>
        <end position="27"/>
    </location>
</feature>
<dbReference type="AlphaFoldDB" id="G7E4Z5"/>
<feature type="compositionally biased region" description="Basic and acidic residues" evidence="1">
    <location>
        <begin position="1"/>
        <end position="11"/>
    </location>
</feature>
<accession>G7E4Z5</accession>